<organism evidence="3 4">
    <name type="scientific">Segatella copri</name>
    <dbReference type="NCBI Taxonomy" id="165179"/>
    <lineage>
        <taxon>Bacteria</taxon>
        <taxon>Pseudomonadati</taxon>
        <taxon>Bacteroidota</taxon>
        <taxon>Bacteroidia</taxon>
        <taxon>Bacteroidales</taxon>
        <taxon>Prevotellaceae</taxon>
        <taxon>Segatella</taxon>
    </lineage>
</organism>
<dbReference type="RefSeq" id="WP_119235715.1">
    <property type="nucleotide sequence ID" value="NZ_JAJTTD010000006.1"/>
</dbReference>
<dbReference type="EMBL" id="JANDXR010000006">
    <property type="protein sequence ID" value="MCP9501276.1"/>
    <property type="molecule type" value="Genomic_DNA"/>
</dbReference>
<dbReference type="Proteomes" id="UP000420707">
    <property type="component" value="Unassembled WGS sequence"/>
</dbReference>
<reference evidence="3 4" key="1">
    <citation type="submission" date="2018-08" db="EMBL/GenBank/DDBJ databases">
        <title>A genome reference for cultivated species of the human gut microbiota.</title>
        <authorList>
            <person name="Zou Y."/>
            <person name="Xue W."/>
            <person name="Luo G."/>
        </authorList>
    </citation>
    <scope>NUCLEOTIDE SEQUENCE [LARGE SCALE GENOMIC DNA]</scope>
    <source>
        <strain evidence="3 4">AF46-2NS</strain>
    </source>
</reference>
<evidence type="ECO:0000313" key="4">
    <source>
        <dbReference type="Proteomes" id="UP000286211"/>
    </source>
</evidence>
<comment type="caution">
    <text evidence="3">The sequence shown here is derived from an EMBL/GenBank/DDBJ whole genome shotgun (WGS) entry which is preliminary data.</text>
</comment>
<evidence type="ECO:0000313" key="1">
    <source>
        <dbReference type="EMBL" id="MCP9501276.1"/>
    </source>
</evidence>
<dbReference type="AlphaFoldDB" id="A0A3R6FY53"/>
<evidence type="ECO:0000313" key="3">
    <source>
        <dbReference type="EMBL" id="RHK13163.1"/>
    </source>
</evidence>
<dbReference type="EMBL" id="QRNB01000001">
    <property type="protein sequence ID" value="RHK13163.1"/>
    <property type="molecule type" value="Genomic_DNA"/>
</dbReference>
<reference evidence="1" key="3">
    <citation type="submission" date="2022-07" db="EMBL/GenBank/DDBJ databases">
        <title>Prevotella copri.</title>
        <authorList>
            <person name="Yang C."/>
        </authorList>
    </citation>
    <scope>NUCLEOTIDE SEQUENCE</scope>
    <source>
        <strain evidence="1">HF88</strain>
    </source>
</reference>
<reference evidence="5" key="2">
    <citation type="submission" date="2019-09" db="EMBL/GenBank/DDBJ databases">
        <title>Distinct polysaccharide growth profiles of human intestinal Prevotella copri isolates.</title>
        <authorList>
            <person name="Fehlner-Peach H."/>
            <person name="Magnabosco C."/>
            <person name="Raghavan V."/>
            <person name="Scher J.U."/>
            <person name="Tett A."/>
            <person name="Cox L.M."/>
            <person name="Gottsegen C."/>
            <person name="Watters A."/>
            <person name="Wiltshire- Gordon J.D."/>
            <person name="Segata N."/>
            <person name="Bonneau R."/>
            <person name="Littman D.R."/>
        </authorList>
    </citation>
    <scope>NUCLEOTIDE SEQUENCE [LARGE SCALE GENOMIC DNA]</scope>
    <source>
        <strain evidence="5">iAP146</strain>
    </source>
</reference>
<evidence type="ECO:0000313" key="2">
    <source>
        <dbReference type="EMBL" id="MQN32351.1"/>
    </source>
</evidence>
<protein>
    <submittedName>
        <fullName evidence="1">DUF935 domain-containing protein</fullName>
    </submittedName>
    <submittedName>
        <fullName evidence="3">DUF935 family protein</fullName>
    </submittedName>
</protein>
<proteinExistence type="predicted"/>
<reference evidence="2" key="4">
    <citation type="submission" date="2023-08" db="EMBL/GenBank/DDBJ databases">
        <title>Distinct polysaccharide growth profiles of human intestinal Prevotella copri isolates.</title>
        <authorList>
            <person name="Fehlner-Peach H."/>
            <person name="Magnabosco C."/>
            <person name="Raghavan V."/>
            <person name="Scher J.U."/>
            <person name="Tett A."/>
            <person name="Cox L.M."/>
            <person name="Gottsegen C."/>
            <person name="Watters A."/>
            <person name="Wiltshire- Gordon J.D."/>
            <person name="Segata N."/>
            <person name="Bonneau R."/>
            <person name="Littman D.R."/>
        </authorList>
    </citation>
    <scope>NUCLEOTIDE SEQUENCE</scope>
    <source>
        <strain evidence="2">IAP146</strain>
    </source>
</reference>
<name>A0A3R6FY53_9BACT</name>
<dbReference type="InterPro" id="IPR009279">
    <property type="entry name" value="Portal_Mu"/>
</dbReference>
<dbReference type="Pfam" id="PF06074">
    <property type="entry name" value="Portal_Mu"/>
    <property type="match status" value="1"/>
</dbReference>
<gene>
    <name evidence="3" type="ORF">DW079_00355</name>
    <name evidence="2" type="ORF">F7D90_10390</name>
    <name evidence="1" type="ORF">NND11_06880</name>
</gene>
<accession>A0A3R6FY53</accession>
<dbReference type="Proteomes" id="UP000286211">
    <property type="component" value="Unassembled WGS sequence"/>
</dbReference>
<evidence type="ECO:0000313" key="5">
    <source>
        <dbReference type="Proteomes" id="UP000420707"/>
    </source>
</evidence>
<dbReference type="EMBL" id="VZCR01000063">
    <property type="protein sequence ID" value="MQN32351.1"/>
    <property type="molecule type" value="Genomic_DNA"/>
</dbReference>
<dbReference type="Proteomes" id="UP001206014">
    <property type="component" value="Unassembled WGS sequence"/>
</dbReference>
<sequence>MNLFDKTLQGIYDIRRAVKGEPRLLHTKFGDIILADKTTRRNAQHIISKLQRTTEALTKSDIQKWRKAWQQAISIESPNRQMLYDIYRDTATDAHVTGCIGQRTGFVLSKSFNIEDKSGKPCDELKHYFDQEWFYELCRLILDSIYYGHSLIELGDIRKDGDGCPCYSEVKLIDRKFVIPEHHRVVTDLGQDWTTGIDYREPEWYNNLIEAGKPDDLGLYLKAALHAIPKKNVLAAWDVFSEVFGMPMRVAKTASRDKADQQRIEEMLKGMDIAPWALFPEGTDIQIIESTKSDAFNVYDKRVDRSNSEISKLIIGQTMTIEDGSSLSQSQTHLKVFENLVESDAKMLASIINNQLIPRMIRHGYPLKGYHFSWDESVDYTPEQQMEYEKMISDRYEVDPKYFADKYNMPVGERIQQPGLQLSRPFFD</sequence>